<organism evidence="2 3">
    <name type="scientific">Araneus ventricosus</name>
    <name type="common">Orbweaver spider</name>
    <name type="synonym">Epeira ventricosa</name>
    <dbReference type="NCBI Taxonomy" id="182803"/>
    <lineage>
        <taxon>Eukaryota</taxon>
        <taxon>Metazoa</taxon>
        <taxon>Ecdysozoa</taxon>
        <taxon>Arthropoda</taxon>
        <taxon>Chelicerata</taxon>
        <taxon>Arachnida</taxon>
        <taxon>Araneae</taxon>
        <taxon>Araneomorphae</taxon>
        <taxon>Entelegynae</taxon>
        <taxon>Araneoidea</taxon>
        <taxon>Araneidae</taxon>
        <taxon>Araneus</taxon>
    </lineage>
</organism>
<dbReference type="EMBL" id="BGPR01001550">
    <property type="protein sequence ID" value="GBM56528.1"/>
    <property type="molecule type" value="Genomic_DNA"/>
</dbReference>
<sequence>MTNFTQARAHCEALCTDRQETVRRERLEESEKPVPRLLTAARVLLASVDEAMRKRGAHFERIINLRLENLTNFIVSSNRLITLAFFIIKDGRGGLAIRSRSRGRRVPGSKPDSPEDTPCMGPAARYMKRPPAGVVRKLGERGASPVISPQFKIT</sequence>
<feature type="region of interest" description="Disordered" evidence="1">
    <location>
        <begin position="98"/>
        <end position="126"/>
    </location>
</feature>
<accession>A0A4Y2GVI7</accession>
<dbReference type="AlphaFoldDB" id="A0A4Y2GVI7"/>
<reference evidence="2 3" key="1">
    <citation type="journal article" date="2019" name="Sci. Rep.">
        <title>Orb-weaving spider Araneus ventricosus genome elucidates the spidroin gene catalogue.</title>
        <authorList>
            <person name="Kono N."/>
            <person name="Nakamura H."/>
            <person name="Ohtoshi R."/>
            <person name="Moran D.A.P."/>
            <person name="Shinohara A."/>
            <person name="Yoshida Y."/>
            <person name="Fujiwara M."/>
            <person name="Mori M."/>
            <person name="Tomita M."/>
            <person name="Arakawa K."/>
        </authorList>
    </citation>
    <scope>NUCLEOTIDE SEQUENCE [LARGE SCALE GENOMIC DNA]</scope>
</reference>
<proteinExistence type="predicted"/>
<evidence type="ECO:0000313" key="2">
    <source>
        <dbReference type="EMBL" id="GBM56528.1"/>
    </source>
</evidence>
<keyword evidence="3" id="KW-1185">Reference proteome</keyword>
<protein>
    <submittedName>
        <fullName evidence="2">Uncharacterized protein</fullName>
    </submittedName>
</protein>
<name>A0A4Y2GVI7_ARAVE</name>
<dbReference type="Proteomes" id="UP000499080">
    <property type="component" value="Unassembled WGS sequence"/>
</dbReference>
<gene>
    <name evidence="2" type="ORF">AVEN_140597_1</name>
</gene>
<evidence type="ECO:0000313" key="3">
    <source>
        <dbReference type="Proteomes" id="UP000499080"/>
    </source>
</evidence>
<comment type="caution">
    <text evidence="2">The sequence shown here is derived from an EMBL/GenBank/DDBJ whole genome shotgun (WGS) entry which is preliminary data.</text>
</comment>
<evidence type="ECO:0000256" key="1">
    <source>
        <dbReference type="SAM" id="MobiDB-lite"/>
    </source>
</evidence>